<feature type="region of interest" description="Disordered" evidence="2">
    <location>
        <begin position="1044"/>
        <end position="1091"/>
    </location>
</feature>
<evidence type="ECO:0000259" key="4">
    <source>
        <dbReference type="Pfam" id="PF22946"/>
    </source>
</evidence>
<dbReference type="PANTHER" id="PTHR14919">
    <property type="entry name" value="KPL2-RELATED"/>
    <property type="match status" value="1"/>
</dbReference>
<keyword evidence="6" id="KW-1185">Reference proteome</keyword>
<name>A0ABN7T4V5_OIKDI</name>
<dbReference type="InterPro" id="IPR036872">
    <property type="entry name" value="CH_dom_sf"/>
</dbReference>
<dbReference type="Pfam" id="PF22946">
    <property type="entry name" value="SPEF2_D5"/>
    <property type="match status" value="1"/>
</dbReference>
<evidence type="ECO:0000313" key="6">
    <source>
        <dbReference type="Proteomes" id="UP001158576"/>
    </source>
</evidence>
<dbReference type="InterPro" id="IPR027417">
    <property type="entry name" value="P-loop_NTPase"/>
</dbReference>
<dbReference type="Proteomes" id="UP001158576">
    <property type="component" value="Chromosome 2"/>
</dbReference>
<dbReference type="InterPro" id="IPR054517">
    <property type="entry name" value="SPEF2_D5"/>
</dbReference>
<feature type="compositionally biased region" description="Basic and acidic residues" evidence="2">
    <location>
        <begin position="1044"/>
        <end position="1059"/>
    </location>
</feature>
<dbReference type="Gene3D" id="1.10.418.10">
    <property type="entry name" value="Calponin-like domain"/>
    <property type="match status" value="1"/>
</dbReference>
<dbReference type="InterPro" id="IPR052634">
    <property type="entry name" value="Sperm_flagellar-bone_growth"/>
</dbReference>
<dbReference type="InterPro" id="IPR010441">
    <property type="entry name" value="CH_2"/>
</dbReference>
<evidence type="ECO:0000313" key="5">
    <source>
        <dbReference type="EMBL" id="CAG5110332.1"/>
    </source>
</evidence>
<gene>
    <name evidence="5" type="ORF">OKIOD_LOCUS13509</name>
</gene>
<dbReference type="Gene3D" id="3.40.50.300">
    <property type="entry name" value="P-loop containing nucleotide triphosphate hydrolases"/>
    <property type="match status" value="1"/>
</dbReference>
<accession>A0ABN7T4V5</accession>
<reference evidence="5 6" key="1">
    <citation type="submission" date="2021-04" db="EMBL/GenBank/DDBJ databases">
        <authorList>
            <person name="Bliznina A."/>
        </authorList>
    </citation>
    <scope>NUCLEOTIDE SEQUENCE [LARGE SCALE GENOMIC DNA]</scope>
</reference>
<feature type="compositionally biased region" description="Polar residues" evidence="2">
    <location>
        <begin position="528"/>
        <end position="548"/>
    </location>
</feature>
<feature type="region of interest" description="Disordered" evidence="2">
    <location>
        <begin position="702"/>
        <end position="798"/>
    </location>
</feature>
<proteinExistence type="predicted"/>
<organism evidence="5 6">
    <name type="scientific">Oikopleura dioica</name>
    <name type="common">Tunicate</name>
    <dbReference type="NCBI Taxonomy" id="34765"/>
    <lineage>
        <taxon>Eukaryota</taxon>
        <taxon>Metazoa</taxon>
        <taxon>Chordata</taxon>
        <taxon>Tunicata</taxon>
        <taxon>Appendicularia</taxon>
        <taxon>Copelata</taxon>
        <taxon>Oikopleuridae</taxon>
        <taxon>Oikopleura</taxon>
    </lineage>
</organism>
<dbReference type="PANTHER" id="PTHR14919:SF0">
    <property type="entry name" value="SPERM FLAGELLAR PROTEIN 2"/>
    <property type="match status" value="1"/>
</dbReference>
<sequence>MTDILCSWLNDEIGISAVVRRDNFASTLQNGYHFAEVFYKYGFQIDLDLFSARKHDDVLVRNYSMLRPAFGKIGVEITPWKVAQYKKHNQREIRNLAYDLFVGMRRFVKQQEGPSKSQLVYTSIEKLSTPAGPKMMPLDLSELPGSADPSNQPGIMTSIVGSTPNLAAYRKKKKTSKFSIAEFELEKNQALKDIDDFEMAKSEAVKGKKEILPAIEYMNQIKKKAEDARVIGKRRAERRRRVLVDSIQNVFDDNSRARDIQLVERVSRVSILERRLTADLVATKEKEKQILRDNRIRMNKEFEEQRQQQFMTFLDAEAEHLRVQKLEEREQANKEIEEHKRRLQEKREAKHAKNVEYAKTITSDILDIAMTISFYNAGTNKKVPKKIIRELREKFHAQVPIEEDDEDLNCEFALEEYNKFESQKDPWNLQEPFKMPVVDKMKLDISEILKPEETPEPEPEPIWPLRIAVLGKPLSEHDSFVEKFSQNHPVVVRKFVDMVKDCMEAYENEETVTHHLTENEAKGTFEVISSSTTSTNPSRAQSSMAVQQNEEKTEENVDQKYETPSDRAKLGKRISETLAEGGSIDDETVALIAVDEARRIQKSSGFIFVDFPKNATQLEIFEKELTSLQSIILIEKEDETIIKENVASADVAADVSLDISAFEEKWTEMKEMRRNCKNILNSGDFQLTYDNFEQEILEIMSSEKEPEPIVQPEPVTQPEPGQKPEPVTPEPVPEETRSRPTSSKKNSRKGSAKSKDRKGSAQSSRPSSKGSKGSSKKSKKGKEKKEEIPVGPVPGDADYQWLSILDDKSDKTKGFYYRLTQSENDIVNATKKRLLKSFKNIDMERREIVRYLAAIIEDFPKFLNRPDPKQAYIEQFQADFNNQPADLRDDNELKQELHEQLEELTEQLYQVGDTRREENDQERVKLMTSNWLKERLALVIMHFAAMLKTLVLQCAVNVMIMRKHFAFQANAPIDSPSMIKEIAPTKAIEKCEFDLSIETGEPMEGESVVDRSSLASSVKTIMSTVLANLEEIFQSETKAIDEISLEKPEAEAPKKDDKKRGKSPKGGKKSPAGKGGKKGAKESPVGTSPEPDLKLERLLKAKNEAKCGIIELVEFAKAKLQVISRNLDEMTESSILQFEACFGRMADMISIAQANETSAVEEANSFIKAAIENASPLRNALNFGPSFEMIDEVEILVAESTAEEEMITVTPAIEIVVKELIKLNSYDLSEEQMHQVAKDLNVKKELIEEADGDWRVLALYAVASEEESGIISKAVAEGSNSITLEEWTTLLSETSPLCKIGQLLVEEEGLIPLDEIERILHV</sequence>
<feature type="coiled-coil region" evidence="1">
    <location>
        <begin position="281"/>
        <end position="356"/>
    </location>
</feature>
<feature type="region of interest" description="Disordered" evidence="2">
    <location>
        <begin position="528"/>
        <end position="568"/>
    </location>
</feature>
<protein>
    <submittedName>
        <fullName evidence="5">Oidioi.mRNA.OKI2018_I69.chr2.g4744.t1.cds</fullName>
    </submittedName>
</protein>
<evidence type="ECO:0000256" key="1">
    <source>
        <dbReference type="SAM" id="Coils"/>
    </source>
</evidence>
<feature type="domain" description="CPC1/SPEF2" evidence="4">
    <location>
        <begin position="267"/>
        <end position="400"/>
    </location>
</feature>
<feature type="compositionally biased region" description="Basic and acidic residues" evidence="2">
    <location>
        <begin position="549"/>
        <end position="568"/>
    </location>
</feature>
<feature type="compositionally biased region" description="Pro residues" evidence="2">
    <location>
        <begin position="709"/>
        <end position="731"/>
    </location>
</feature>
<dbReference type="Pfam" id="PF06294">
    <property type="entry name" value="CH_2"/>
    <property type="match status" value="1"/>
</dbReference>
<evidence type="ECO:0000259" key="3">
    <source>
        <dbReference type="Pfam" id="PF06294"/>
    </source>
</evidence>
<keyword evidence="1" id="KW-0175">Coiled coil</keyword>
<dbReference type="EMBL" id="OU015567">
    <property type="protein sequence ID" value="CAG5110332.1"/>
    <property type="molecule type" value="Genomic_DNA"/>
</dbReference>
<feature type="domain" description="CH-like" evidence="3">
    <location>
        <begin position="5"/>
        <end position="101"/>
    </location>
</feature>
<feature type="coiled-coil region" evidence="1">
    <location>
        <begin position="887"/>
        <end position="914"/>
    </location>
</feature>
<evidence type="ECO:0000256" key="2">
    <source>
        <dbReference type="SAM" id="MobiDB-lite"/>
    </source>
</evidence>